<evidence type="ECO:0000313" key="3">
    <source>
        <dbReference type="Proteomes" id="UP000499080"/>
    </source>
</evidence>
<dbReference type="EMBL" id="BGPR01001468">
    <property type="protein sequence ID" value="GBM54641.1"/>
    <property type="molecule type" value="Genomic_DNA"/>
</dbReference>
<keyword evidence="3" id="KW-1185">Reference proteome</keyword>
<sequence length="81" mass="8890">MIPSKMRRPSRSESSIKSPAAGEEVPALMSSSSDHKNGFLGAPRSLWPVEDTTLLLYHKPLTQGLARCKLDEVGLEPPPEY</sequence>
<dbReference type="Proteomes" id="UP000499080">
    <property type="component" value="Unassembled WGS sequence"/>
</dbReference>
<evidence type="ECO:0000256" key="1">
    <source>
        <dbReference type="SAM" id="MobiDB-lite"/>
    </source>
</evidence>
<dbReference type="AlphaFoldDB" id="A0A4Y2GMT5"/>
<accession>A0A4Y2GMT5</accession>
<protein>
    <submittedName>
        <fullName evidence="2">Uncharacterized protein</fullName>
    </submittedName>
</protein>
<comment type="caution">
    <text evidence="2">The sequence shown here is derived from an EMBL/GenBank/DDBJ whole genome shotgun (WGS) entry which is preliminary data.</text>
</comment>
<gene>
    <name evidence="2" type="ORF">AVEN_214616_1</name>
</gene>
<reference evidence="2 3" key="1">
    <citation type="journal article" date="2019" name="Sci. Rep.">
        <title>Orb-weaving spider Araneus ventricosus genome elucidates the spidroin gene catalogue.</title>
        <authorList>
            <person name="Kono N."/>
            <person name="Nakamura H."/>
            <person name="Ohtoshi R."/>
            <person name="Moran D.A.P."/>
            <person name="Shinohara A."/>
            <person name="Yoshida Y."/>
            <person name="Fujiwara M."/>
            <person name="Mori M."/>
            <person name="Tomita M."/>
            <person name="Arakawa K."/>
        </authorList>
    </citation>
    <scope>NUCLEOTIDE SEQUENCE [LARGE SCALE GENOMIC DNA]</scope>
</reference>
<organism evidence="2 3">
    <name type="scientific">Araneus ventricosus</name>
    <name type="common">Orbweaver spider</name>
    <name type="synonym">Epeira ventricosa</name>
    <dbReference type="NCBI Taxonomy" id="182803"/>
    <lineage>
        <taxon>Eukaryota</taxon>
        <taxon>Metazoa</taxon>
        <taxon>Ecdysozoa</taxon>
        <taxon>Arthropoda</taxon>
        <taxon>Chelicerata</taxon>
        <taxon>Arachnida</taxon>
        <taxon>Araneae</taxon>
        <taxon>Araneomorphae</taxon>
        <taxon>Entelegynae</taxon>
        <taxon>Araneoidea</taxon>
        <taxon>Araneidae</taxon>
        <taxon>Araneus</taxon>
    </lineage>
</organism>
<proteinExistence type="predicted"/>
<feature type="region of interest" description="Disordered" evidence="1">
    <location>
        <begin position="1"/>
        <end position="41"/>
    </location>
</feature>
<name>A0A4Y2GMT5_ARAVE</name>
<evidence type="ECO:0000313" key="2">
    <source>
        <dbReference type="EMBL" id="GBM54641.1"/>
    </source>
</evidence>